<dbReference type="EMBL" id="LDAU01000098">
    <property type="protein sequence ID" value="KRX06250.1"/>
    <property type="molecule type" value="Genomic_DNA"/>
</dbReference>
<evidence type="ECO:0000256" key="5">
    <source>
        <dbReference type="ARBA" id="ARBA00023136"/>
    </source>
</evidence>
<dbReference type="InterPro" id="IPR007941">
    <property type="entry name" value="DUF726"/>
</dbReference>
<evidence type="ECO:0000313" key="9">
    <source>
        <dbReference type="Proteomes" id="UP000054937"/>
    </source>
</evidence>
<accession>A0A0V0QW16</accession>
<dbReference type="AlphaFoldDB" id="A0A0V0QW16"/>
<feature type="region of interest" description="Disordered" evidence="7">
    <location>
        <begin position="1"/>
        <end position="23"/>
    </location>
</feature>
<evidence type="ECO:0000256" key="3">
    <source>
        <dbReference type="ARBA" id="ARBA00022692"/>
    </source>
</evidence>
<keyword evidence="6" id="KW-0175">Coiled coil</keyword>
<evidence type="ECO:0000256" key="1">
    <source>
        <dbReference type="ARBA" id="ARBA00004141"/>
    </source>
</evidence>
<reference evidence="8 9" key="1">
    <citation type="journal article" date="2015" name="Sci. Rep.">
        <title>Genome of the facultative scuticociliatosis pathogen Pseudocohnilembus persalinus provides insight into its virulence through horizontal gene transfer.</title>
        <authorList>
            <person name="Xiong J."/>
            <person name="Wang G."/>
            <person name="Cheng J."/>
            <person name="Tian M."/>
            <person name="Pan X."/>
            <person name="Warren A."/>
            <person name="Jiang C."/>
            <person name="Yuan D."/>
            <person name="Miao W."/>
        </authorList>
    </citation>
    <scope>NUCLEOTIDE SEQUENCE [LARGE SCALE GENOMIC DNA]</scope>
    <source>
        <strain evidence="8">36N120E</strain>
    </source>
</reference>
<dbReference type="OMA" id="HWNCSET"/>
<dbReference type="InParanoid" id="A0A0V0QW16"/>
<keyword evidence="3" id="KW-0812">Transmembrane</keyword>
<dbReference type="PANTHER" id="PTHR17920:SF3">
    <property type="entry name" value="TRANSMEMBRANE AND COILED-COIL DOMAIN-CONTAINING PROTEIN 4"/>
    <property type="match status" value="1"/>
</dbReference>
<dbReference type="PANTHER" id="PTHR17920">
    <property type="entry name" value="TRANSMEMBRANE AND COILED-COIL DOMAIN-CONTAINING PROTEIN 4 TMCO4"/>
    <property type="match status" value="1"/>
</dbReference>
<dbReference type="Proteomes" id="UP000054937">
    <property type="component" value="Unassembled WGS sequence"/>
</dbReference>
<protein>
    <submittedName>
        <fullName evidence="8">Uncharacterized protein</fullName>
    </submittedName>
</protein>
<keyword evidence="5" id="KW-0472">Membrane</keyword>
<comment type="similarity">
    <text evidence="2">Belongs to the TMCO4 family.</text>
</comment>
<name>A0A0V0QW16_PSEPJ</name>
<keyword evidence="9" id="KW-1185">Reference proteome</keyword>
<proteinExistence type="inferred from homology"/>
<evidence type="ECO:0000256" key="7">
    <source>
        <dbReference type="SAM" id="MobiDB-lite"/>
    </source>
</evidence>
<dbReference type="OrthoDB" id="313487at2759"/>
<dbReference type="Gene3D" id="3.40.50.1820">
    <property type="entry name" value="alpha/beta hydrolase"/>
    <property type="match status" value="1"/>
</dbReference>
<dbReference type="Pfam" id="PF05277">
    <property type="entry name" value="DUF726"/>
    <property type="match status" value="1"/>
</dbReference>
<comment type="subcellular location">
    <subcellularLocation>
        <location evidence="1">Membrane</location>
        <topology evidence="1">Multi-pass membrane protein</topology>
    </subcellularLocation>
</comment>
<gene>
    <name evidence="8" type="ORF">PPERSA_06132</name>
</gene>
<organism evidence="8 9">
    <name type="scientific">Pseudocohnilembus persalinus</name>
    <name type="common">Ciliate</name>
    <dbReference type="NCBI Taxonomy" id="266149"/>
    <lineage>
        <taxon>Eukaryota</taxon>
        <taxon>Sar</taxon>
        <taxon>Alveolata</taxon>
        <taxon>Ciliophora</taxon>
        <taxon>Intramacronucleata</taxon>
        <taxon>Oligohymenophorea</taxon>
        <taxon>Scuticociliatia</taxon>
        <taxon>Philasterida</taxon>
        <taxon>Pseudocohnilembidae</taxon>
        <taxon>Pseudocohnilembus</taxon>
    </lineage>
</organism>
<comment type="caution">
    <text evidence="8">The sequence shown here is derived from an EMBL/GenBank/DDBJ whole genome shotgun (WGS) entry which is preliminary data.</text>
</comment>
<dbReference type="GO" id="GO:0016020">
    <property type="term" value="C:membrane"/>
    <property type="evidence" value="ECO:0007669"/>
    <property type="project" value="UniProtKB-SubCell"/>
</dbReference>
<feature type="coiled-coil region" evidence="6">
    <location>
        <begin position="484"/>
        <end position="543"/>
    </location>
</feature>
<evidence type="ECO:0000313" key="8">
    <source>
        <dbReference type="EMBL" id="KRX06250.1"/>
    </source>
</evidence>
<evidence type="ECO:0000256" key="4">
    <source>
        <dbReference type="ARBA" id="ARBA00022989"/>
    </source>
</evidence>
<dbReference type="InterPro" id="IPR029058">
    <property type="entry name" value="AB_hydrolase_fold"/>
</dbReference>
<evidence type="ECO:0000256" key="6">
    <source>
        <dbReference type="SAM" id="Coils"/>
    </source>
</evidence>
<evidence type="ECO:0000256" key="2">
    <source>
        <dbReference type="ARBA" id="ARBA00009824"/>
    </source>
</evidence>
<keyword evidence="4" id="KW-1133">Transmembrane helix</keyword>
<sequence length="980" mass="116179">MDKKQIALQNYSDSNDSDQEDEMKEIQASLLKMTVSQKIRQANGDEEQKREDFNQNIDFNKEDQQIQIQEKQIGNTEGNVKINAVNFLKDNKQEDNQATPYGCDKDKIKSKEEIIEKYQQKYRQLLPDYFTKKSVLQEKYLEFWDQNEEEMKQLYGYFQQDKKNLTWEDFQGSFYVQIYEDYLKNMEQEIVKNLEESTINFIKSLNFDSNFDENWLMENIFQRKNLLSHTFLDFLILNKKQFTQILKIDTQNTQENILKQKAFILFKSTDQIRGFLMHFYQKIFCRYELNDQALLNFNQYEILVNKQILSNLQKNQGKTYKYIMDEINKKGNKLETKLNDQIYLLKIQKHVNQVQNQDNKKVQVSIKSIHQQEKELKKQYIQELEDTLTEEIGFKPSQLFLEHQNLQIIDKIEKLTLSRIQKIYEKFPEVKKQLDPQLVEIIQEFLVKKEQFILNQEVFAYIFKSLDKISGLIVRNGEEFNKYYQILYEQLDKQRNEIVQQQEIQNQLNISISEGFEKISNQIAISKKEYKNLQQQYEATKFERETVLRALVYLYFIYNNITIDHTRKLFCVGDISPLQRHFLYNIYQYMQFGEFEFIYFQVLQCLDIILEEKIIFNVGQKYQSATNNMLDQFGFNLKLDNTQYEILLMLREEAKNQDELIFEKEVKKQGSGSFFEQLLSGGNNQIQDENKKKQKKNQAKSVQTIKEHIKDIQVNQLKSKKDVPEKFYLRKLSDPHTVSRRVTICIAGYTSEKDNLDRKWSQFLSQNPDIEVYSLHYKSQSIDDQFQFIKDQQNLYYSALSFLSGGYMSLVKGGLTLATAYKKNPFIEAFKEATLVGKYLAHLIAKKVIFPNCTVSLVGFSLGTQVILKCLQELNKFQVQDVIQDVILMGGVADTRKLNKMENFNFLGGNLYNFYSYNDGILKFVFKAVKYQDKPAGLNEVKNICKVKNNNLTSIVKGHLEYTNNLQSILQKIDLYYDYN</sequence>